<dbReference type="Gene3D" id="3.40.430.10">
    <property type="entry name" value="Dihydrofolate Reductase, subunit A"/>
    <property type="match status" value="1"/>
</dbReference>
<dbReference type="InterPro" id="IPR017925">
    <property type="entry name" value="DHFR_CS"/>
</dbReference>
<comment type="pathway">
    <text evidence="1">Cofactor biosynthesis; tetrahydrofolate biosynthesis; 5,6,7,8-tetrahydrofolate from 7,8-dihydrofolate: step 1/1.</text>
</comment>
<dbReference type="GO" id="GO:0046655">
    <property type="term" value="P:folic acid metabolic process"/>
    <property type="evidence" value="ECO:0007669"/>
    <property type="project" value="TreeGrafter"/>
</dbReference>
<dbReference type="InterPro" id="IPR001796">
    <property type="entry name" value="DHFR_dom"/>
</dbReference>
<comment type="similarity">
    <text evidence="7">Belongs to the dihydrofolate reductase family.</text>
</comment>
<dbReference type="Pfam" id="PF00186">
    <property type="entry name" value="DHFR_1"/>
    <property type="match status" value="1"/>
</dbReference>
<keyword evidence="4" id="KW-0554">One-carbon metabolism</keyword>
<dbReference type="PANTHER" id="PTHR48069:SF3">
    <property type="entry name" value="DIHYDROFOLATE REDUCTASE"/>
    <property type="match status" value="1"/>
</dbReference>
<dbReference type="GO" id="GO:0006730">
    <property type="term" value="P:one-carbon metabolic process"/>
    <property type="evidence" value="ECO:0007669"/>
    <property type="project" value="UniProtKB-KW"/>
</dbReference>
<evidence type="ECO:0000259" key="8">
    <source>
        <dbReference type="PROSITE" id="PS51330"/>
    </source>
</evidence>
<dbReference type="PROSITE" id="PS00075">
    <property type="entry name" value="DHFR_1"/>
    <property type="match status" value="1"/>
</dbReference>
<dbReference type="InterPro" id="IPR024072">
    <property type="entry name" value="DHFR-like_dom_sf"/>
</dbReference>
<dbReference type="PRINTS" id="PR00070">
    <property type="entry name" value="DHFR"/>
</dbReference>
<dbReference type="GO" id="GO:0005739">
    <property type="term" value="C:mitochondrion"/>
    <property type="evidence" value="ECO:0007669"/>
    <property type="project" value="TreeGrafter"/>
</dbReference>
<evidence type="ECO:0000256" key="3">
    <source>
        <dbReference type="ARBA" id="ARBA00018886"/>
    </source>
</evidence>
<keyword evidence="10" id="KW-1185">Reference proteome</keyword>
<evidence type="ECO:0000256" key="6">
    <source>
        <dbReference type="ARBA" id="ARBA00023002"/>
    </source>
</evidence>
<evidence type="ECO:0000256" key="4">
    <source>
        <dbReference type="ARBA" id="ARBA00022563"/>
    </source>
</evidence>
<dbReference type="GO" id="GO:0050661">
    <property type="term" value="F:NADP binding"/>
    <property type="evidence" value="ECO:0007669"/>
    <property type="project" value="InterPro"/>
</dbReference>
<dbReference type="InterPro" id="IPR012259">
    <property type="entry name" value="DHFR"/>
</dbReference>
<keyword evidence="5" id="KW-0521">NADP</keyword>
<evidence type="ECO:0000256" key="5">
    <source>
        <dbReference type="ARBA" id="ARBA00022857"/>
    </source>
</evidence>
<name>A0A165K172_EXIGL</name>
<protein>
    <recommendedName>
        <fullName evidence="3">Dihydrofolate reductase</fullName>
        <ecNumber evidence="2">1.5.1.3</ecNumber>
    </recommendedName>
</protein>
<accession>A0A165K172</accession>
<dbReference type="CDD" id="cd00209">
    <property type="entry name" value="DHFR"/>
    <property type="match status" value="1"/>
</dbReference>
<evidence type="ECO:0000313" key="10">
    <source>
        <dbReference type="Proteomes" id="UP000077266"/>
    </source>
</evidence>
<feature type="domain" description="DHFR" evidence="8">
    <location>
        <begin position="2"/>
        <end position="79"/>
    </location>
</feature>
<dbReference type="PROSITE" id="PS51330">
    <property type="entry name" value="DHFR_2"/>
    <property type="match status" value="1"/>
</dbReference>
<dbReference type="Proteomes" id="UP000077266">
    <property type="component" value="Unassembled WGS sequence"/>
</dbReference>
<sequence>MSLTLIVAATTSNGIGHSGKLPWKLAREMAYFKRVTSGAPTGSRNVVLMGRNTWESIPPRFRPLAERINVVLSTRDAEL</sequence>
<dbReference type="EC" id="1.5.1.3" evidence="2"/>
<dbReference type="OrthoDB" id="414698at2759"/>
<dbReference type="SUPFAM" id="SSF53597">
    <property type="entry name" value="Dihydrofolate reductase-like"/>
    <property type="match status" value="1"/>
</dbReference>
<gene>
    <name evidence="9" type="ORF">EXIGLDRAFT_735037</name>
</gene>
<keyword evidence="6" id="KW-0560">Oxidoreductase</keyword>
<dbReference type="AlphaFoldDB" id="A0A165K172"/>
<dbReference type="GO" id="GO:0046654">
    <property type="term" value="P:tetrahydrofolate biosynthetic process"/>
    <property type="evidence" value="ECO:0007669"/>
    <property type="project" value="UniProtKB-UniPathway"/>
</dbReference>
<dbReference type="GO" id="GO:0004146">
    <property type="term" value="F:dihydrofolate reductase activity"/>
    <property type="evidence" value="ECO:0007669"/>
    <property type="project" value="UniProtKB-EC"/>
</dbReference>
<proteinExistence type="inferred from homology"/>
<dbReference type="InParanoid" id="A0A165K172"/>
<dbReference type="PANTHER" id="PTHR48069">
    <property type="entry name" value="DIHYDROFOLATE REDUCTASE"/>
    <property type="match status" value="1"/>
</dbReference>
<evidence type="ECO:0000256" key="7">
    <source>
        <dbReference type="RuleBase" id="RU004474"/>
    </source>
</evidence>
<dbReference type="GO" id="GO:0046452">
    <property type="term" value="P:dihydrofolate metabolic process"/>
    <property type="evidence" value="ECO:0007669"/>
    <property type="project" value="TreeGrafter"/>
</dbReference>
<evidence type="ECO:0000256" key="2">
    <source>
        <dbReference type="ARBA" id="ARBA00012856"/>
    </source>
</evidence>
<dbReference type="EMBL" id="KV425954">
    <property type="protein sequence ID" value="KZV95636.1"/>
    <property type="molecule type" value="Genomic_DNA"/>
</dbReference>
<dbReference type="UniPathway" id="UPA00077">
    <property type="reaction ID" value="UER00158"/>
</dbReference>
<reference evidence="9 10" key="1">
    <citation type="journal article" date="2016" name="Mol. Biol. Evol.">
        <title>Comparative Genomics of Early-Diverging Mushroom-Forming Fungi Provides Insights into the Origins of Lignocellulose Decay Capabilities.</title>
        <authorList>
            <person name="Nagy L.G."/>
            <person name="Riley R."/>
            <person name="Tritt A."/>
            <person name="Adam C."/>
            <person name="Daum C."/>
            <person name="Floudas D."/>
            <person name="Sun H."/>
            <person name="Yadav J.S."/>
            <person name="Pangilinan J."/>
            <person name="Larsson K.H."/>
            <person name="Matsuura K."/>
            <person name="Barry K."/>
            <person name="Labutti K."/>
            <person name="Kuo R."/>
            <person name="Ohm R.A."/>
            <person name="Bhattacharya S.S."/>
            <person name="Shirouzu T."/>
            <person name="Yoshinaga Y."/>
            <person name="Martin F.M."/>
            <person name="Grigoriev I.V."/>
            <person name="Hibbett D.S."/>
        </authorList>
    </citation>
    <scope>NUCLEOTIDE SEQUENCE [LARGE SCALE GENOMIC DNA]</scope>
    <source>
        <strain evidence="9 10">HHB12029</strain>
    </source>
</reference>
<evidence type="ECO:0000313" key="9">
    <source>
        <dbReference type="EMBL" id="KZV95636.1"/>
    </source>
</evidence>
<organism evidence="9 10">
    <name type="scientific">Exidia glandulosa HHB12029</name>
    <dbReference type="NCBI Taxonomy" id="1314781"/>
    <lineage>
        <taxon>Eukaryota</taxon>
        <taxon>Fungi</taxon>
        <taxon>Dikarya</taxon>
        <taxon>Basidiomycota</taxon>
        <taxon>Agaricomycotina</taxon>
        <taxon>Agaricomycetes</taxon>
        <taxon>Auriculariales</taxon>
        <taxon>Exidiaceae</taxon>
        <taxon>Exidia</taxon>
    </lineage>
</organism>
<evidence type="ECO:0000256" key="1">
    <source>
        <dbReference type="ARBA" id="ARBA00004903"/>
    </source>
</evidence>
<dbReference type="STRING" id="1314781.A0A165K172"/>